<dbReference type="Gene3D" id="3.30.2350.20">
    <property type="entry name" value="TruD, catalytic domain"/>
    <property type="match status" value="1"/>
</dbReference>
<evidence type="ECO:0000256" key="2">
    <source>
        <dbReference type="ARBA" id="ARBA00023235"/>
    </source>
</evidence>
<keyword evidence="2" id="KW-0413">Isomerase</keyword>
<comment type="similarity">
    <text evidence="1">Belongs to the pseudouridine synthase TruD family.</text>
</comment>
<proteinExistence type="inferred from homology"/>
<evidence type="ECO:0000259" key="3">
    <source>
        <dbReference type="PROSITE" id="PS50984"/>
    </source>
</evidence>
<evidence type="ECO:0000313" key="5">
    <source>
        <dbReference type="Proteomes" id="UP001055553"/>
    </source>
</evidence>
<keyword evidence="5" id="KW-1185">Reference proteome</keyword>
<dbReference type="InterPro" id="IPR042214">
    <property type="entry name" value="TruD_catalytic"/>
</dbReference>
<sequence>MKIKEKPEDFYVKEIINLDKKKEGDLFRYFLMKKENISTINAIKIIARKLHISKRKIYFAGEKDKNTISEQYICIRNFNDFREEYNFGNVKLKYVGSYEEPLKISDIDGNYFRIVIRDLNNEEIKRFKDNIEIFNKYYFNYFDEQRFGSRLNNHIVGKYLINRDYENAIRIILIDYNNENNIKAIEARKYLKEHWGDFKNALSLFPNYLDIERGILGYLIREKNYYRALKYIPKRLLKMYIHSYQSYLWNEELSYILKNNNCNSKINNKIQELYICKDNIEKFMDKKLELIGFDMKNKNFHKDILDREGLKIENLYNKDKPSLSLYSTERYILSEVKDVDYKIKNNIVIEFILGKGSFATIYIKHLFS</sequence>
<name>A0A915WS01_9ARCH</name>
<feature type="domain" description="TRUD" evidence="3">
    <location>
        <begin position="137"/>
        <end position="335"/>
    </location>
</feature>
<dbReference type="GO" id="GO:0009982">
    <property type="term" value="F:pseudouridine synthase activity"/>
    <property type="evidence" value="ECO:0007669"/>
    <property type="project" value="InterPro"/>
</dbReference>
<dbReference type="GeneID" id="74568617"/>
<dbReference type="Proteomes" id="UP001055553">
    <property type="component" value="Chromosome"/>
</dbReference>
<dbReference type="Gene3D" id="3.30.70.3160">
    <property type="match status" value="1"/>
</dbReference>
<organism evidence="4 5">
    <name type="scientific">Nanobdella aerobiophila</name>
    <dbReference type="NCBI Taxonomy" id="2586965"/>
    <lineage>
        <taxon>Archaea</taxon>
        <taxon>Nanobdellota</taxon>
        <taxon>Nanobdellia</taxon>
        <taxon>Nanobdellales</taxon>
        <taxon>Nanobdellaceae</taxon>
        <taxon>Nanobdella</taxon>
    </lineage>
</organism>
<dbReference type="PROSITE" id="PS50984">
    <property type="entry name" value="TRUD"/>
    <property type="match status" value="1"/>
</dbReference>
<dbReference type="InterPro" id="IPR011760">
    <property type="entry name" value="PsdUridine_synth_TruD_insert"/>
</dbReference>
<dbReference type="SUPFAM" id="SSF55120">
    <property type="entry name" value="Pseudouridine synthase"/>
    <property type="match status" value="1"/>
</dbReference>
<dbReference type="EMBL" id="AP019769">
    <property type="protein sequence ID" value="BBL45819.1"/>
    <property type="molecule type" value="Genomic_DNA"/>
</dbReference>
<dbReference type="PANTHER" id="PTHR13326:SF21">
    <property type="entry name" value="PSEUDOURIDYLATE SYNTHASE PUS7L"/>
    <property type="match status" value="1"/>
</dbReference>
<evidence type="ECO:0000256" key="1">
    <source>
        <dbReference type="ARBA" id="ARBA00007953"/>
    </source>
</evidence>
<reference evidence="5" key="1">
    <citation type="journal article" date="2022" name="Int. J. Syst. Evol. Microbiol.">
        <title>Nanobdella aerobiophila gen. nov., sp. nov., a thermoacidophilic, obligate ectosymbiotic archaeon, and proposal of Nanobdellaceae fam. nov., Nanobdellales ord. nov. and Nanobdellia class. nov.</title>
        <authorList>
            <person name="Kato S."/>
            <person name="Ogasawara A."/>
            <person name="Itoh T."/>
            <person name="Sakai H.D."/>
            <person name="Shimizu M."/>
            <person name="Yuki M."/>
            <person name="Kaneko M."/>
            <person name="Takashina T."/>
            <person name="Ohkuma M."/>
        </authorList>
    </citation>
    <scope>NUCLEOTIDE SEQUENCE [LARGE SCALE GENOMIC DNA]</scope>
    <source>
        <strain evidence="5">MJ1</strain>
    </source>
</reference>
<dbReference type="InterPro" id="IPR001656">
    <property type="entry name" value="PsdUridine_synth_TruD"/>
</dbReference>
<dbReference type="GO" id="GO:0001522">
    <property type="term" value="P:pseudouridine synthesis"/>
    <property type="evidence" value="ECO:0007669"/>
    <property type="project" value="InterPro"/>
</dbReference>
<dbReference type="PANTHER" id="PTHR13326">
    <property type="entry name" value="TRNA PSEUDOURIDINE SYNTHASE D"/>
    <property type="match status" value="1"/>
</dbReference>
<dbReference type="NCBIfam" id="TIGR00094">
    <property type="entry name" value="tRNA_TruD_broad"/>
    <property type="match status" value="1"/>
</dbReference>
<dbReference type="Pfam" id="PF01142">
    <property type="entry name" value="TruD"/>
    <property type="match status" value="1"/>
</dbReference>
<dbReference type="Gene3D" id="1.10.1510.30">
    <property type="match status" value="1"/>
</dbReference>
<dbReference type="RefSeq" id="WP_258393129.1">
    <property type="nucleotide sequence ID" value="NZ_AP019769.1"/>
</dbReference>
<dbReference type="KEGG" id="naer:MJ1_0675"/>
<dbReference type="GO" id="GO:0003723">
    <property type="term" value="F:RNA binding"/>
    <property type="evidence" value="ECO:0007669"/>
    <property type="project" value="InterPro"/>
</dbReference>
<gene>
    <name evidence="4" type="ORF">MJ1_0675</name>
</gene>
<dbReference type="InterPro" id="IPR020103">
    <property type="entry name" value="PsdUridine_synth_cat_dom_sf"/>
</dbReference>
<protein>
    <submittedName>
        <fullName evidence="4">tRNA pseudouridine synthase D</fullName>
    </submittedName>
</protein>
<accession>A0A915WS01</accession>
<dbReference type="AlphaFoldDB" id="A0A915WS01"/>
<evidence type="ECO:0000313" key="4">
    <source>
        <dbReference type="EMBL" id="BBL45819.1"/>
    </source>
</evidence>